<evidence type="ECO:0000313" key="1">
    <source>
        <dbReference type="EMBL" id="CAF1185304.1"/>
    </source>
</evidence>
<evidence type="ECO:0000313" key="4">
    <source>
        <dbReference type="Proteomes" id="UP000663870"/>
    </source>
</evidence>
<comment type="caution">
    <text evidence="2">The sequence shown here is derived from an EMBL/GenBank/DDBJ whole genome shotgun (WGS) entry which is preliminary data.</text>
</comment>
<dbReference type="Proteomes" id="UP000663870">
    <property type="component" value="Unassembled WGS sequence"/>
</dbReference>
<reference evidence="2" key="1">
    <citation type="submission" date="2021-02" db="EMBL/GenBank/DDBJ databases">
        <authorList>
            <person name="Nowell W R."/>
        </authorList>
    </citation>
    <scope>NUCLEOTIDE SEQUENCE</scope>
</reference>
<sequence length="97" mass="10876">MILFELTYYFFKDFINHNDLTALQTLAQLSQNTTSGLTELIACASSVLNSSSLLDVDPYSNFNSVYSSLAVRYSSYQELSDLTRRLQLSSQLSSSIN</sequence>
<gene>
    <name evidence="2" type="ORF">JXQ802_LOCUS37978</name>
    <name evidence="3" type="ORF">JXQ802_LOCUS39779</name>
    <name evidence="1" type="ORF">PYM288_LOCUS24035</name>
</gene>
<organism evidence="2 4">
    <name type="scientific">Rotaria sordida</name>
    <dbReference type="NCBI Taxonomy" id="392033"/>
    <lineage>
        <taxon>Eukaryota</taxon>
        <taxon>Metazoa</taxon>
        <taxon>Spiralia</taxon>
        <taxon>Gnathifera</taxon>
        <taxon>Rotifera</taxon>
        <taxon>Eurotatoria</taxon>
        <taxon>Bdelloidea</taxon>
        <taxon>Philodinida</taxon>
        <taxon>Philodinidae</taxon>
        <taxon>Rotaria</taxon>
    </lineage>
</organism>
<dbReference type="EMBL" id="CAJNOL010002331">
    <property type="protein sequence ID" value="CAF1489508.1"/>
    <property type="molecule type" value="Genomic_DNA"/>
</dbReference>
<evidence type="ECO:0000313" key="2">
    <source>
        <dbReference type="EMBL" id="CAF1457605.1"/>
    </source>
</evidence>
<keyword evidence="4" id="KW-1185">Reference proteome</keyword>
<dbReference type="AlphaFoldDB" id="A0A815Q3N7"/>
<dbReference type="EMBL" id="CAJNOL010002070">
    <property type="protein sequence ID" value="CAF1457605.1"/>
    <property type="molecule type" value="Genomic_DNA"/>
</dbReference>
<proteinExistence type="predicted"/>
<protein>
    <submittedName>
        <fullName evidence="2">Uncharacterized protein</fullName>
    </submittedName>
</protein>
<evidence type="ECO:0000313" key="3">
    <source>
        <dbReference type="EMBL" id="CAF1489508.1"/>
    </source>
</evidence>
<dbReference type="Proteomes" id="UP000663854">
    <property type="component" value="Unassembled WGS sequence"/>
</dbReference>
<name>A0A815Q3N7_9BILA</name>
<accession>A0A815Q3N7</accession>
<dbReference type="EMBL" id="CAJNOH010001173">
    <property type="protein sequence ID" value="CAF1185304.1"/>
    <property type="molecule type" value="Genomic_DNA"/>
</dbReference>